<dbReference type="Proteomes" id="UP001215280">
    <property type="component" value="Unassembled WGS sequence"/>
</dbReference>
<evidence type="ECO:0000256" key="4">
    <source>
        <dbReference type="ARBA" id="ARBA00022840"/>
    </source>
</evidence>
<dbReference type="SMART" id="SM00220">
    <property type="entry name" value="S_TKc"/>
    <property type="match status" value="1"/>
</dbReference>
<dbReference type="GO" id="GO:0004674">
    <property type="term" value="F:protein serine/threonine kinase activity"/>
    <property type="evidence" value="ECO:0007669"/>
    <property type="project" value="TreeGrafter"/>
</dbReference>
<protein>
    <submittedName>
        <fullName evidence="6">Kinase-like domain-containing protein</fullName>
    </submittedName>
</protein>
<dbReference type="AlphaFoldDB" id="A0AAD7NZH4"/>
<evidence type="ECO:0000259" key="5">
    <source>
        <dbReference type="PROSITE" id="PS50011"/>
    </source>
</evidence>
<dbReference type="InterPro" id="IPR051681">
    <property type="entry name" value="Ser/Thr_Kinases-Pseudokinases"/>
</dbReference>
<keyword evidence="4" id="KW-0067">ATP-binding</keyword>
<gene>
    <name evidence="6" type="ORF">DFH07DRAFT_728607</name>
</gene>
<evidence type="ECO:0000313" key="6">
    <source>
        <dbReference type="EMBL" id="KAJ7782050.1"/>
    </source>
</evidence>
<dbReference type="InterPro" id="IPR000719">
    <property type="entry name" value="Prot_kinase_dom"/>
</dbReference>
<accession>A0AAD7NZH4</accession>
<name>A0AAD7NZH4_9AGAR</name>
<comment type="caution">
    <text evidence="6">The sequence shown here is derived from an EMBL/GenBank/DDBJ whole genome shotgun (WGS) entry which is preliminary data.</text>
</comment>
<dbReference type="InterPro" id="IPR011009">
    <property type="entry name" value="Kinase-like_dom_sf"/>
</dbReference>
<evidence type="ECO:0000256" key="2">
    <source>
        <dbReference type="ARBA" id="ARBA00022741"/>
    </source>
</evidence>
<dbReference type="SUPFAM" id="SSF56112">
    <property type="entry name" value="Protein kinase-like (PK-like)"/>
    <property type="match status" value="1"/>
</dbReference>
<keyword evidence="2" id="KW-0547">Nucleotide-binding</keyword>
<evidence type="ECO:0000256" key="3">
    <source>
        <dbReference type="ARBA" id="ARBA00022777"/>
    </source>
</evidence>
<dbReference type="GO" id="GO:0005524">
    <property type="term" value="F:ATP binding"/>
    <property type="evidence" value="ECO:0007669"/>
    <property type="project" value="UniProtKB-KW"/>
</dbReference>
<dbReference type="Gene3D" id="1.10.510.10">
    <property type="entry name" value="Transferase(Phosphotransferase) domain 1"/>
    <property type="match status" value="1"/>
</dbReference>
<reference evidence="6" key="1">
    <citation type="submission" date="2023-03" db="EMBL/GenBank/DDBJ databases">
        <title>Massive genome expansion in bonnet fungi (Mycena s.s.) driven by repeated elements and novel gene families across ecological guilds.</title>
        <authorList>
            <consortium name="Lawrence Berkeley National Laboratory"/>
            <person name="Harder C.B."/>
            <person name="Miyauchi S."/>
            <person name="Viragh M."/>
            <person name="Kuo A."/>
            <person name="Thoen E."/>
            <person name="Andreopoulos B."/>
            <person name="Lu D."/>
            <person name="Skrede I."/>
            <person name="Drula E."/>
            <person name="Henrissat B."/>
            <person name="Morin E."/>
            <person name="Kohler A."/>
            <person name="Barry K."/>
            <person name="LaButti K."/>
            <person name="Morin E."/>
            <person name="Salamov A."/>
            <person name="Lipzen A."/>
            <person name="Mereny Z."/>
            <person name="Hegedus B."/>
            <person name="Baldrian P."/>
            <person name="Stursova M."/>
            <person name="Weitz H."/>
            <person name="Taylor A."/>
            <person name="Grigoriev I.V."/>
            <person name="Nagy L.G."/>
            <person name="Martin F."/>
            <person name="Kauserud H."/>
        </authorList>
    </citation>
    <scope>NUCLEOTIDE SEQUENCE</scope>
    <source>
        <strain evidence="6">CBHHK188m</strain>
    </source>
</reference>
<dbReference type="PANTHER" id="PTHR44329">
    <property type="entry name" value="SERINE/THREONINE-PROTEIN KINASE TNNI3K-RELATED"/>
    <property type="match status" value="1"/>
</dbReference>
<organism evidence="6 7">
    <name type="scientific">Mycena maculata</name>
    <dbReference type="NCBI Taxonomy" id="230809"/>
    <lineage>
        <taxon>Eukaryota</taxon>
        <taxon>Fungi</taxon>
        <taxon>Dikarya</taxon>
        <taxon>Basidiomycota</taxon>
        <taxon>Agaricomycotina</taxon>
        <taxon>Agaricomycetes</taxon>
        <taxon>Agaricomycetidae</taxon>
        <taxon>Agaricales</taxon>
        <taxon>Marasmiineae</taxon>
        <taxon>Mycenaceae</taxon>
        <taxon>Mycena</taxon>
    </lineage>
</organism>
<dbReference type="PROSITE" id="PS50011">
    <property type="entry name" value="PROTEIN_KINASE_DOM"/>
    <property type="match status" value="1"/>
</dbReference>
<dbReference type="EMBL" id="JARJLG010000004">
    <property type="protein sequence ID" value="KAJ7782050.1"/>
    <property type="molecule type" value="Genomic_DNA"/>
</dbReference>
<keyword evidence="1" id="KW-0808">Transferase</keyword>
<keyword evidence="7" id="KW-1185">Reference proteome</keyword>
<proteinExistence type="predicted"/>
<dbReference type="CDD" id="cd00180">
    <property type="entry name" value="PKc"/>
    <property type="match status" value="1"/>
</dbReference>
<keyword evidence="3 6" id="KW-0418">Kinase</keyword>
<dbReference type="PANTHER" id="PTHR44329:SF288">
    <property type="entry name" value="MITOGEN-ACTIVATED PROTEIN KINASE KINASE KINASE 20"/>
    <property type="match status" value="1"/>
</dbReference>
<dbReference type="Pfam" id="PF00069">
    <property type="entry name" value="Pkinase"/>
    <property type="match status" value="1"/>
</dbReference>
<sequence length="243" mass="27755">MATVAKLLMLDTWRKPVSRNEVEVYRAVPFHPRILKFQELSDFEDYLVLQYHPKGDLWSYLIEEKPSLTTRISWALEIAEGITHLHYNSVVWADAHLRNILVTEDLHVVLADFAYSIINPEPLHWFTTRPPPIFTCPIGYYGSPNTHVDIFGCGVMLFALLTTRFPWTADLLPSDAEQELATQKHFIQQFDTIDNDSLRECFGPVVENCFNVVYATGEELFTALKTACDKWATSGALLAFALD</sequence>
<feature type="domain" description="Protein kinase" evidence="5">
    <location>
        <begin position="1"/>
        <end position="243"/>
    </location>
</feature>
<evidence type="ECO:0000313" key="7">
    <source>
        <dbReference type="Proteomes" id="UP001215280"/>
    </source>
</evidence>
<evidence type="ECO:0000256" key="1">
    <source>
        <dbReference type="ARBA" id="ARBA00022679"/>
    </source>
</evidence>